<sequence>MSIVTAIALPLLLVNASAATAESTEEEVITAVEARLAETATPGAALALIGPEGHRRIETFGVDGNGVPVTADTPFLWGSVAKPVTASLILRLVDRGADLALSDRVEAHLPWFSPTLAGNPTQITVEQLLTHTAGLPSPQSGSVTDREDASPDAVTTRARELADVELLTEPGTSYRYSSVDYLLLGAIVEAVTGRPFSEALRHELAVPLGMNDIITDHQTADAKLPPGHRLFLGQALPHRVDYDNSGVPYGYLGGSVDDLATFALAHLTGEVASAALLDRAHRSQTDSTGGSYGYGWSIGTVADSSTPMVWHSGAVPGYQSVVILLPESQRALVLTQNTFGLYRDLQLLNAAFDAAALLANVAPPVGHGLDWSYVIIIGSALVIALAFGAATLVGPRAKPFRPRHVIWPLVTAVGTTVSCLVVLPAAAGVSLSFLALWLPDAWLALWLLSTASLAWATRRILARWRHRGSSPSRSNGSGHSGSIHSGSSSSQVVSVTANDRT</sequence>
<protein>
    <submittedName>
        <fullName evidence="7">CubicO group peptidase (Beta-lactamase class C family)</fullName>
    </submittedName>
</protein>
<gene>
    <name evidence="7" type="ORF">FB566_0142</name>
</gene>
<dbReference type="SUPFAM" id="SSF56601">
    <property type="entry name" value="beta-lactamase/transpeptidase-like"/>
    <property type="match status" value="1"/>
</dbReference>
<feature type="compositionally biased region" description="Polar residues" evidence="3">
    <location>
        <begin position="491"/>
        <end position="501"/>
    </location>
</feature>
<dbReference type="InterPro" id="IPR012338">
    <property type="entry name" value="Beta-lactam/transpept-like"/>
</dbReference>
<evidence type="ECO:0000313" key="8">
    <source>
        <dbReference type="Proteomes" id="UP000317043"/>
    </source>
</evidence>
<dbReference type="InterPro" id="IPR001466">
    <property type="entry name" value="Beta-lactam-related"/>
</dbReference>
<comment type="caution">
    <text evidence="7">The sequence shown here is derived from an EMBL/GenBank/DDBJ whole genome shotgun (WGS) entry which is preliminary data.</text>
</comment>
<dbReference type="Pfam" id="PF00144">
    <property type="entry name" value="Beta-lactamase"/>
    <property type="match status" value="1"/>
</dbReference>
<feature type="transmembrane region" description="Helical" evidence="4">
    <location>
        <begin position="405"/>
        <end position="427"/>
    </location>
</feature>
<dbReference type="OrthoDB" id="9809635at2"/>
<dbReference type="RefSeq" id="WP_142033923.1">
    <property type="nucleotide sequence ID" value="NZ_JBHTGS010000002.1"/>
</dbReference>
<evidence type="ECO:0000256" key="2">
    <source>
        <dbReference type="ARBA" id="ARBA00023136"/>
    </source>
</evidence>
<proteinExistence type="predicted"/>
<keyword evidence="8" id="KW-1185">Reference proteome</keyword>
<dbReference type="PANTHER" id="PTHR46825">
    <property type="entry name" value="D-ALANYL-D-ALANINE-CARBOXYPEPTIDASE/ENDOPEPTIDASE AMPH"/>
    <property type="match status" value="1"/>
</dbReference>
<dbReference type="Proteomes" id="UP000317043">
    <property type="component" value="Unassembled WGS sequence"/>
</dbReference>
<evidence type="ECO:0000313" key="7">
    <source>
        <dbReference type="EMBL" id="TQL74656.1"/>
    </source>
</evidence>
<dbReference type="Gene3D" id="3.40.710.10">
    <property type="entry name" value="DD-peptidase/beta-lactamase superfamily"/>
    <property type="match status" value="1"/>
</dbReference>
<comment type="subcellular location">
    <subcellularLocation>
        <location evidence="1">Membrane</location>
    </subcellularLocation>
</comment>
<evidence type="ECO:0000256" key="5">
    <source>
        <dbReference type="SAM" id="SignalP"/>
    </source>
</evidence>
<keyword evidence="5" id="KW-0732">Signal</keyword>
<feature type="domain" description="Beta-lactamase-related" evidence="6">
    <location>
        <begin position="31"/>
        <end position="346"/>
    </location>
</feature>
<dbReference type="AlphaFoldDB" id="A0A543AQ40"/>
<dbReference type="PANTHER" id="PTHR46825:SF11">
    <property type="entry name" value="PENICILLIN-BINDING PROTEIN 4"/>
    <property type="match status" value="1"/>
</dbReference>
<evidence type="ECO:0000256" key="1">
    <source>
        <dbReference type="ARBA" id="ARBA00004370"/>
    </source>
</evidence>
<keyword evidence="2 4" id="KW-0472">Membrane</keyword>
<name>A0A543AQ40_9ACTN</name>
<feature type="chain" id="PRO_5039591833" evidence="5">
    <location>
        <begin position="22"/>
        <end position="501"/>
    </location>
</feature>
<organism evidence="7 8">
    <name type="scientific">Stackebrandtia endophytica</name>
    <dbReference type="NCBI Taxonomy" id="1496996"/>
    <lineage>
        <taxon>Bacteria</taxon>
        <taxon>Bacillati</taxon>
        <taxon>Actinomycetota</taxon>
        <taxon>Actinomycetes</taxon>
        <taxon>Glycomycetales</taxon>
        <taxon>Glycomycetaceae</taxon>
        <taxon>Stackebrandtia</taxon>
    </lineage>
</organism>
<evidence type="ECO:0000256" key="3">
    <source>
        <dbReference type="SAM" id="MobiDB-lite"/>
    </source>
</evidence>
<feature type="compositionally biased region" description="Low complexity" evidence="3">
    <location>
        <begin position="469"/>
        <end position="490"/>
    </location>
</feature>
<dbReference type="InterPro" id="IPR050491">
    <property type="entry name" value="AmpC-like"/>
</dbReference>
<evidence type="ECO:0000259" key="6">
    <source>
        <dbReference type="Pfam" id="PF00144"/>
    </source>
</evidence>
<dbReference type="GO" id="GO:0016020">
    <property type="term" value="C:membrane"/>
    <property type="evidence" value="ECO:0007669"/>
    <property type="project" value="UniProtKB-SubCell"/>
</dbReference>
<keyword evidence="4" id="KW-0812">Transmembrane</keyword>
<feature type="transmembrane region" description="Helical" evidence="4">
    <location>
        <begin position="371"/>
        <end position="393"/>
    </location>
</feature>
<reference evidence="7 8" key="1">
    <citation type="submission" date="2019-06" db="EMBL/GenBank/DDBJ databases">
        <title>Sequencing the genomes of 1000 actinobacteria strains.</title>
        <authorList>
            <person name="Klenk H.-P."/>
        </authorList>
    </citation>
    <scope>NUCLEOTIDE SEQUENCE [LARGE SCALE GENOMIC DNA]</scope>
    <source>
        <strain evidence="7 8">DSM 45928</strain>
    </source>
</reference>
<dbReference type="InParanoid" id="A0A543AQ40"/>
<evidence type="ECO:0000256" key="4">
    <source>
        <dbReference type="SAM" id="Phobius"/>
    </source>
</evidence>
<feature type="signal peptide" evidence="5">
    <location>
        <begin position="1"/>
        <end position="21"/>
    </location>
</feature>
<keyword evidence="4" id="KW-1133">Transmembrane helix</keyword>
<accession>A0A543AQ40</accession>
<dbReference type="EMBL" id="VFOW01000001">
    <property type="protein sequence ID" value="TQL74656.1"/>
    <property type="molecule type" value="Genomic_DNA"/>
</dbReference>
<feature type="transmembrane region" description="Helical" evidence="4">
    <location>
        <begin position="433"/>
        <end position="457"/>
    </location>
</feature>
<feature type="region of interest" description="Disordered" evidence="3">
    <location>
        <begin position="467"/>
        <end position="501"/>
    </location>
</feature>